<dbReference type="SUPFAM" id="SSF55811">
    <property type="entry name" value="Nudix"/>
    <property type="match status" value="1"/>
</dbReference>
<comment type="catalytic activity">
    <reaction evidence="1">
        <text>GDP-alpha-D-mannose + H2O = alpha-D-mannose 1-phosphate + GMP + 2 H(+)</text>
        <dbReference type="Rhea" id="RHEA:27978"/>
        <dbReference type="ChEBI" id="CHEBI:15377"/>
        <dbReference type="ChEBI" id="CHEBI:15378"/>
        <dbReference type="ChEBI" id="CHEBI:57527"/>
        <dbReference type="ChEBI" id="CHEBI:58115"/>
        <dbReference type="ChEBI" id="CHEBI:58409"/>
    </reaction>
</comment>
<evidence type="ECO:0000313" key="10">
    <source>
        <dbReference type="EMBL" id="MBU3849208.1"/>
    </source>
</evidence>
<evidence type="ECO:0000313" key="11">
    <source>
        <dbReference type="Proteomes" id="UP000823914"/>
    </source>
</evidence>
<comment type="similarity">
    <text evidence="3">Belongs to the Nudix hydrolase family. NudK subfamily.</text>
</comment>
<dbReference type="InterPro" id="IPR020084">
    <property type="entry name" value="NUDIX_hydrolase_CS"/>
</dbReference>
<protein>
    <recommendedName>
        <fullName evidence="4">GDP-mannose pyrophosphatase</fullName>
    </recommendedName>
    <alternativeName>
        <fullName evidence="6">GDP-mannose hydrolase</fullName>
    </alternativeName>
    <alternativeName>
        <fullName evidence="7">GDPMK</fullName>
    </alternativeName>
</protein>
<dbReference type="PANTHER" id="PTHR11839:SF18">
    <property type="entry name" value="NUDIX HYDROLASE DOMAIN-CONTAINING PROTEIN"/>
    <property type="match status" value="1"/>
</dbReference>
<dbReference type="GO" id="GO:0016462">
    <property type="term" value="F:pyrophosphatase activity"/>
    <property type="evidence" value="ECO:0007669"/>
    <property type="project" value="UniProtKB-ARBA"/>
</dbReference>
<accession>A0A9E2L1Q4</accession>
<feature type="domain" description="Nudix hydrolase" evidence="9">
    <location>
        <begin position="43"/>
        <end position="178"/>
    </location>
</feature>
<dbReference type="PRINTS" id="PR00502">
    <property type="entry name" value="NUDIXFAMILY"/>
</dbReference>
<reference evidence="10" key="1">
    <citation type="journal article" date="2021" name="PeerJ">
        <title>Extensive microbial diversity within the chicken gut microbiome revealed by metagenomics and culture.</title>
        <authorList>
            <person name="Gilroy R."/>
            <person name="Ravi A."/>
            <person name="Getino M."/>
            <person name="Pursley I."/>
            <person name="Horton D.L."/>
            <person name="Alikhan N.F."/>
            <person name="Baker D."/>
            <person name="Gharbi K."/>
            <person name="Hall N."/>
            <person name="Watson M."/>
            <person name="Adriaenssens E.M."/>
            <person name="Foster-Nyarko E."/>
            <person name="Jarju S."/>
            <person name="Secka A."/>
            <person name="Antonio M."/>
            <person name="Oren A."/>
            <person name="Chaudhuri R.R."/>
            <person name="La Ragione R."/>
            <person name="Hildebrand F."/>
            <person name="Pallen M.J."/>
        </authorList>
    </citation>
    <scope>NUCLEOTIDE SEQUENCE</scope>
    <source>
        <strain evidence="10">Gambia15-2214</strain>
    </source>
</reference>
<evidence type="ECO:0000256" key="1">
    <source>
        <dbReference type="ARBA" id="ARBA00000847"/>
    </source>
</evidence>
<evidence type="ECO:0000256" key="7">
    <source>
        <dbReference type="ARBA" id="ARBA00032272"/>
    </source>
</evidence>
<dbReference type="PANTHER" id="PTHR11839">
    <property type="entry name" value="UDP/ADP-SUGAR PYROPHOSPHATASE"/>
    <property type="match status" value="1"/>
</dbReference>
<evidence type="ECO:0000256" key="5">
    <source>
        <dbReference type="ARBA" id="ARBA00022801"/>
    </source>
</evidence>
<dbReference type="AlphaFoldDB" id="A0A9E2L1Q4"/>
<evidence type="ECO:0000259" key="9">
    <source>
        <dbReference type="PROSITE" id="PS51462"/>
    </source>
</evidence>
<dbReference type="InterPro" id="IPR020476">
    <property type="entry name" value="Nudix_hydrolase"/>
</dbReference>
<dbReference type="GO" id="GO:0019693">
    <property type="term" value="P:ribose phosphate metabolic process"/>
    <property type="evidence" value="ECO:0007669"/>
    <property type="project" value="TreeGrafter"/>
</dbReference>
<evidence type="ECO:0000256" key="6">
    <source>
        <dbReference type="ARBA" id="ARBA00032162"/>
    </source>
</evidence>
<gene>
    <name evidence="10" type="ORF">IAA16_01430</name>
</gene>
<dbReference type="InterPro" id="IPR000086">
    <property type="entry name" value="NUDIX_hydrolase_dom"/>
</dbReference>
<dbReference type="Pfam" id="PF00293">
    <property type="entry name" value="NUDIX"/>
    <property type="match status" value="1"/>
</dbReference>
<dbReference type="Proteomes" id="UP000823914">
    <property type="component" value="Unassembled WGS sequence"/>
</dbReference>
<sequence length="186" mass="21079">MSEKKLEWSLVDRKQVFKTPVFDIFEQKSCSPKNMEGNYVVLDAPDWVIVIPVLENPTRFIMVKQWRHGTLSVSTEFPGGVIDPGEAPEAGARREVLEETGYEIGKLTHLGSFSPNPAIMSNTVHCFLAEELIPTGTQHLDPDEFVEYFTLPEEEVFEKMGSAEFPHGLMVAALQLYRQHKINTKK</sequence>
<comment type="cofactor">
    <cofactor evidence="2">
        <name>Mg(2+)</name>
        <dbReference type="ChEBI" id="CHEBI:18420"/>
    </cofactor>
</comment>
<comment type="caution">
    <text evidence="10">The sequence shown here is derived from an EMBL/GenBank/DDBJ whole genome shotgun (WGS) entry which is preliminary data.</text>
</comment>
<reference evidence="10" key="2">
    <citation type="submission" date="2021-04" db="EMBL/GenBank/DDBJ databases">
        <authorList>
            <person name="Gilroy R."/>
        </authorList>
    </citation>
    <scope>NUCLEOTIDE SEQUENCE</scope>
    <source>
        <strain evidence="10">Gambia15-2214</strain>
    </source>
</reference>
<name>A0A9E2L1Q4_9SPIR</name>
<dbReference type="PROSITE" id="PS00893">
    <property type="entry name" value="NUDIX_BOX"/>
    <property type="match status" value="1"/>
</dbReference>
<evidence type="ECO:0000256" key="8">
    <source>
        <dbReference type="RuleBase" id="RU003476"/>
    </source>
</evidence>
<keyword evidence="5 8" id="KW-0378">Hydrolase</keyword>
<dbReference type="EMBL" id="JAHLFV010000033">
    <property type="protein sequence ID" value="MBU3849208.1"/>
    <property type="molecule type" value="Genomic_DNA"/>
</dbReference>
<evidence type="ECO:0000256" key="2">
    <source>
        <dbReference type="ARBA" id="ARBA00001946"/>
    </source>
</evidence>
<dbReference type="CDD" id="cd03424">
    <property type="entry name" value="NUDIX_ADPRase_Nudt5_UGPPase_Nudt14"/>
    <property type="match status" value="1"/>
</dbReference>
<dbReference type="PROSITE" id="PS51462">
    <property type="entry name" value="NUDIX"/>
    <property type="match status" value="1"/>
</dbReference>
<evidence type="ECO:0000256" key="4">
    <source>
        <dbReference type="ARBA" id="ARBA00016377"/>
    </source>
</evidence>
<dbReference type="Gene3D" id="3.90.79.10">
    <property type="entry name" value="Nucleoside Triphosphate Pyrophosphohydrolase"/>
    <property type="match status" value="1"/>
</dbReference>
<proteinExistence type="inferred from homology"/>
<dbReference type="GO" id="GO:0005829">
    <property type="term" value="C:cytosol"/>
    <property type="evidence" value="ECO:0007669"/>
    <property type="project" value="TreeGrafter"/>
</dbReference>
<organism evidence="10 11">
    <name type="scientific">Candidatus Treponema excrementipullorum</name>
    <dbReference type="NCBI Taxonomy" id="2838768"/>
    <lineage>
        <taxon>Bacteria</taxon>
        <taxon>Pseudomonadati</taxon>
        <taxon>Spirochaetota</taxon>
        <taxon>Spirochaetia</taxon>
        <taxon>Spirochaetales</taxon>
        <taxon>Treponemataceae</taxon>
        <taxon>Treponema</taxon>
    </lineage>
</organism>
<dbReference type="GO" id="GO:0006753">
    <property type="term" value="P:nucleoside phosphate metabolic process"/>
    <property type="evidence" value="ECO:0007669"/>
    <property type="project" value="TreeGrafter"/>
</dbReference>
<dbReference type="InterPro" id="IPR015797">
    <property type="entry name" value="NUDIX_hydrolase-like_dom_sf"/>
</dbReference>
<evidence type="ECO:0000256" key="3">
    <source>
        <dbReference type="ARBA" id="ARBA00007275"/>
    </source>
</evidence>